<evidence type="ECO:0000256" key="3">
    <source>
        <dbReference type="ARBA" id="ARBA00022801"/>
    </source>
</evidence>
<dbReference type="Proteomes" id="UP000095280">
    <property type="component" value="Unplaced"/>
</dbReference>
<dbReference type="PANTHER" id="PTHR12411">
    <property type="entry name" value="CYSTEINE PROTEASE FAMILY C1-RELATED"/>
    <property type="match status" value="1"/>
</dbReference>
<reference evidence="11" key="1">
    <citation type="submission" date="2016-11" db="UniProtKB">
        <authorList>
            <consortium name="WormBaseParasite"/>
        </authorList>
    </citation>
    <scope>IDENTIFICATION</scope>
</reference>
<keyword evidence="4" id="KW-0788">Thiol protease</keyword>
<evidence type="ECO:0000256" key="7">
    <source>
        <dbReference type="SAM" id="MobiDB-lite"/>
    </source>
</evidence>
<protein>
    <submittedName>
        <fullName evidence="11">Cathepsin L</fullName>
    </submittedName>
</protein>
<dbReference type="InterPro" id="IPR039417">
    <property type="entry name" value="Peptidase_C1A_papain-like"/>
</dbReference>
<keyword evidence="2" id="KW-0645">Protease</keyword>
<dbReference type="PROSITE" id="PS00639">
    <property type="entry name" value="THIOL_PROTEASE_HIS"/>
    <property type="match status" value="1"/>
</dbReference>
<keyword evidence="6" id="KW-1015">Disulfide bond</keyword>
<comment type="similarity">
    <text evidence="1">Belongs to the peptidase C1 family.</text>
</comment>
<dbReference type="Pfam" id="PF08246">
    <property type="entry name" value="Inhibitor_I29"/>
    <property type="match status" value="1"/>
</dbReference>
<dbReference type="SMART" id="SM00848">
    <property type="entry name" value="Inhibitor_I29"/>
    <property type="match status" value="1"/>
</dbReference>
<dbReference type="PROSITE" id="PS00139">
    <property type="entry name" value="THIOL_PROTEASE_CYS"/>
    <property type="match status" value="1"/>
</dbReference>
<dbReference type="InterPro" id="IPR025660">
    <property type="entry name" value="Pept_his_AS"/>
</dbReference>
<accession>A0A1I8IU52</accession>
<evidence type="ECO:0000259" key="9">
    <source>
        <dbReference type="SMART" id="SM00848"/>
    </source>
</evidence>
<dbReference type="SUPFAM" id="SSF54001">
    <property type="entry name" value="Cysteine proteinases"/>
    <property type="match status" value="1"/>
</dbReference>
<dbReference type="FunFam" id="3.90.70.10:FF:000006">
    <property type="entry name" value="Cathepsin S"/>
    <property type="match status" value="1"/>
</dbReference>
<keyword evidence="3" id="KW-0378">Hydrolase</keyword>
<dbReference type="PROSITE" id="PS00640">
    <property type="entry name" value="THIOL_PROTEASE_ASN"/>
    <property type="match status" value="1"/>
</dbReference>
<dbReference type="PRINTS" id="PR00705">
    <property type="entry name" value="PAPAIN"/>
</dbReference>
<dbReference type="InterPro" id="IPR038765">
    <property type="entry name" value="Papain-like_cys_pep_sf"/>
</dbReference>
<evidence type="ECO:0000256" key="6">
    <source>
        <dbReference type="ARBA" id="ARBA00023157"/>
    </source>
</evidence>
<dbReference type="AlphaFoldDB" id="A0A1I8IU52"/>
<feature type="compositionally biased region" description="Basic residues" evidence="7">
    <location>
        <begin position="148"/>
        <end position="158"/>
    </location>
</feature>
<dbReference type="GO" id="GO:0006508">
    <property type="term" value="P:proteolysis"/>
    <property type="evidence" value="ECO:0007669"/>
    <property type="project" value="UniProtKB-KW"/>
</dbReference>
<evidence type="ECO:0000256" key="2">
    <source>
        <dbReference type="ARBA" id="ARBA00022670"/>
    </source>
</evidence>
<feature type="domain" description="Peptidase C1A papain C-terminal" evidence="8">
    <location>
        <begin position="162"/>
        <end position="372"/>
    </location>
</feature>
<feature type="region of interest" description="Disordered" evidence="7">
    <location>
        <begin position="129"/>
        <end position="158"/>
    </location>
</feature>
<evidence type="ECO:0000313" key="11">
    <source>
        <dbReference type="WBParaSite" id="maker-uti_cns_0017233-snap-gene-0.3-mRNA-1"/>
    </source>
</evidence>
<evidence type="ECO:0000259" key="8">
    <source>
        <dbReference type="SMART" id="SM00645"/>
    </source>
</evidence>
<feature type="compositionally biased region" description="Low complexity" evidence="7">
    <location>
        <begin position="138"/>
        <end position="147"/>
    </location>
</feature>
<dbReference type="GO" id="GO:0008234">
    <property type="term" value="F:cysteine-type peptidase activity"/>
    <property type="evidence" value="ECO:0007669"/>
    <property type="project" value="UniProtKB-KW"/>
</dbReference>
<dbReference type="InterPro" id="IPR013128">
    <property type="entry name" value="Peptidase_C1A"/>
</dbReference>
<feature type="domain" description="Cathepsin propeptide inhibitor" evidence="9">
    <location>
        <begin position="46"/>
        <end position="106"/>
    </location>
</feature>
<dbReference type="SMART" id="SM00645">
    <property type="entry name" value="Pept_C1"/>
    <property type="match status" value="1"/>
</dbReference>
<sequence>MALTANTNPMPDIVRMTELNSDESSYLIGRPDGHERLRIEQFHKDWSRFKERFGRTYEDLTFERQRMEVFVRNLLYIRQHNALAKSGQKTYTLGVGPFADMTHSEFLARMTGLKRTDTFGQLSLSNCPNKNFQRKPRALSSDAAASRTSRRPSSRRCRTRLTGAKKGAVTPVKNQGQCGSCWSFSTTGSLEGQHFRKTGRLLSLSEQQLVDCAGGRYGNQGCNGGLMDNAFMYIRDHGIELESDYPYQAAESRCQYQRSRVAANCTGFVDIPQGSEDKLKEAVANVGPVSVAIDASHPSFQHYQSGVYNEPACSSQQLDHGVLVVGYGTLSGSDYWLVKNSWSDMWGEKGYIRMSRNKNNQCGIASTASYPTV</sequence>
<dbReference type="CDD" id="cd02248">
    <property type="entry name" value="Peptidase_C1A"/>
    <property type="match status" value="1"/>
</dbReference>
<name>A0A1I8IU52_9PLAT</name>
<keyword evidence="5" id="KW-0865">Zymogen</keyword>
<evidence type="ECO:0000313" key="10">
    <source>
        <dbReference type="Proteomes" id="UP000095280"/>
    </source>
</evidence>
<proteinExistence type="inferred from homology"/>
<keyword evidence="10" id="KW-1185">Reference proteome</keyword>
<evidence type="ECO:0000256" key="1">
    <source>
        <dbReference type="ARBA" id="ARBA00008455"/>
    </source>
</evidence>
<dbReference type="InterPro" id="IPR000668">
    <property type="entry name" value="Peptidase_C1A_C"/>
</dbReference>
<dbReference type="Pfam" id="PF00112">
    <property type="entry name" value="Peptidase_C1"/>
    <property type="match status" value="1"/>
</dbReference>
<evidence type="ECO:0000256" key="5">
    <source>
        <dbReference type="ARBA" id="ARBA00023145"/>
    </source>
</evidence>
<organism evidence="10 11">
    <name type="scientific">Macrostomum lignano</name>
    <dbReference type="NCBI Taxonomy" id="282301"/>
    <lineage>
        <taxon>Eukaryota</taxon>
        <taxon>Metazoa</taxon>
        <taxon>Spiralia</taxon>
        <taxon>Lophotrochozoa</taxon>
        <taxon>Platyhelminthes</taxon>
        <taxon>Rhabditophora</taxon>
        <taxon>Macrostomorpha</taxon>
        <taxon>Macrostomida</taxon>
        <taxon>Macrostomidae</taxon>
        <taxon>Macrostomum</taxon>
    </lineage>
</organism>
<dbReference type="InterPro" id="IPR013201">
    <property type="entry name" value="Prot_inhib_I29"/>
</dbReference>
<dbReference type="WBParaSite" id="maker-uti_cns_0017233-snap-gene-0.3-mRNA-1">
    <property type="protein sequence ID" value="maker-uti_cns_0017233-snap-gene-0.3-mRNA-1"/>
    <property type="gene ID" value="maker-uti_cns_0017233-snap-gene-0.3"/>
</dbReference>
<dbReference type="InterPro" id="IPR025661">
    <property type="entry name" value="Pept_asp_AS"/>
</dbReference>
<evidence type="ECO:0000256" key="4">
    <source>
        <dbReference type="ARBA" id="ARBA00022807"/>
    </source>
</evidence>
<dbReference type="InterPro" id="IPR000169">
    <property type="entry name" value="Pept_cys_AS"/>
</dbReference>
<dbReference type="Gene3D" id="3.90.70.10">
    <property type="entry name" value="Cysteine proteinases"/>
    <property type="match status" value="1"/>
</dbReference>